<dbReference type="GO" id="GO:0070847">
    <property type="term" value="C:core mediator complex"/>
    <property type="evidence" value="ECO:0007669"/>
    <property type="project" value="TreeGrafter"/>
</dbReference>
<gene>
    <name evidence="8" type="primary">MED4</name>
    <name evidence="11" type="ORF">DPMN_136571</name>
</gene>
<reference evidence="11" key="1">
    <citation type="journal article" date="2019" name="bioRxiv">
        <title>The Genome of the Zebra Mussel, Dreissena polymorpha: A Resource for Invasive Species Research.</title>
        <authorList>
            <person name="McCartney M.A."/>
            <person name="Auch B."/>
            <person name="Kono T."/>
            <person name="Mallez S."/>
            <person name="Zhang Y."/>
            <person name="Obille A."/>
            <person name="Becker A."/>
            <person name="Abrahante J.E."/>
            <person name="Garbe J."/>
            <person name="Badalamenti J.P."/>
            <person name="Herman A."/>
            <person name="Mangelson H."/>
            <person name="Liachko I."/>
            <person name="Sullivan S."/>
            <person name="Sone E.D."/>
            <person name="Koren S."/>
            <person name="Silverstein K.A.T."/>
            <person name="Beckman K.B."/>
            <person name="Gohl D.M."/>
        </authorList>
    </citation>
    <scope>NUCLEOTIDE SEQUENCE</scope>
    <source>
        <strain evidence="11">Duluth1</strain>
        <tissue evidence="11">Whole animal</tissue>
    </source>
</reference>
<evidence type="ECO:0000256" key="10">
    <source>
        <dbReference type="SAM" id="MobiDB-lite"/>
    </source>
</evidence>
<dbReference type="PANTHER" id="PTHR13208">
    <property type="entry name" value="MEDIATOR OF RNA POLYMERASE II TRANSCRIPTION SUBUNIT 4"/>
    <property type="match status" value="1"/>
</dbReference>
<evidence type="ECO:0000313" key="11">
    <source>
        <dbReference type="EMBL" id="KAH3808218.1"/>
    </source>
</evidence>
<feature type="region of interest" description="Disordered" evidence="10">
    <location>
        <begin position="218"/>
        <end position="265"/>
    </location>
</feature>
<evidence type="ECO:0000256" key="5">
    <source>
        <dbReference type="ARBA" id="ARBA00023163"/>
    </source>
</evidence>
<dbReference type="EMBL" id="JAIWYP010000006">
    <property type="protein sequence ID" value="KAH3808218.1"/>
    <property type="molecule type" value="Genomic_DNA"/>
</dbReference>
<keyword evidence="12" id="KW-1185">Reference proteome</keyword>
<keyword evidence="4 8" id="KW-0805">Transcription regulation</keyword>
<comment type="subunit">
    <text evidence="8">Component of the Mediator complex.</text>
</comment>
<dbReference type="OrthoDB" id="1929813at2759"/>
<dbReference type="PANTHER" id="PTHR13208:SF2">
    <property type="entry name" value="MEDIATOR OF RNA POLYMERASE II TRANSCRIPTION SUBUNIT 4"/>
    <property type="match status" value="1"/>
</dbReference>
<comment type="subcellular location">
    <subcellularLocation>
        <location evidence="1 8">Nucleus</location>
    </subcellularLocation>
</comment>
<comment type="function">
    <text evidence="8">Component of the Mediator complex, a coactivator involved in the regulated transcription of nearly all RNA polymerase II-dependent genes. Mediator functions as a bridge to convey information from gene-specific regulatory proteins to the basal RNA polymerase II transcription machinery. Mediator is recruited to promoters by direct interactions with regulatory proteins and serves as a scaffold for the assembly of a functional preinitiation complex with RNA polymerase II and the general transcription factors.</text>
</comment>
<name>A0A9D4JGU7_DREPO</name>
<evidence type="ECO:0000256" key="7">
    <source>
        <dbReference type="ARBA" id="ARBA00031257"/>
    </source>
</evidence>
<comment type="similarity">
    <text evidence="2 8">Belongs to the Mediator complex subunit 4 family.</text>
</comment>
<reference evidence="11" key="2">
    <citation type="submission" date="2020-11" db="EMBL/GenBank/DDBJ databases">
        <authorList>
            <person name="McCartney M.A."/>
            <person name="Auch B."/>
            <person name="Kono T."/>
            <person name="Mallez S."/>
            <person name="Becker A."/>
            <person name="Gohl D.M."/>
            <person name="Silverstein K.A.T."/>
            <person name="Koren S."/>
            <person name="Bechman K.B."/>
            <person name="Herman A."/>
            <person name="Abrahante J.E."/>
            <person name="Garbe J."/>
        </authorList>
    </citation>
    <scope>NUCLEOTIDE SEQUENCE</scope>
    <source>
        <strain evidence="11">Duluth1</strain>
        <tissue evidence="11">Whole animal</tissue>
    </source>
</reference>
<evidence type="ECO:0000256" key="3">
    <source>
        <dbReference type="ARBA" id="ARBA00020629"/>
    </source>
</evidence>
<evidence type="ECO:0000256" key="6">
    <source>
        <dbReference type="ARBA" id="ARBA00023242"/>
    </source>
</evidence>
<evidence type="ECO:0000256" key="9">
    <source>
        <dbReference type="SAM" id="Coils"/>
    </source>
</evidence>
<evidence type="ECO:0000256" key="2">
    <source>
        <dbReference type="ARBA" id="ARBA00009626"/>
    </source>
</evidence>
<dbReference type="Proteomes" id="UP000828390">
    <property type="component" value="Unassembled WGS sequence"/>
</dbReference>
<evidence type="ECO:0000256" key="1">
    <source>
        <dbReference type="ARBA" id="ARBA00004123"/>
    </source>
</evidence>
<keyword evidence="8" id="KW-0010">Activator</keyword>
<evidence type="ECO:0000256" key="8">
    <source>
        <dbReference type="RuleBase" id="RU364141"/>
    </source>
</evidence>
<organism evidence="11 12">
    <name type="scientific">Dreissena polymorpha</name>
    <name type="common">Zebra mussel</name>
    <name type="synonym">Mytilus polymorpha</name>
    <dbReference type="NCBI Taxonomy" id="45954"/>
    <lineage>
        <taxon>Eukaryota</taxon>
        <taxon>Metazoa</taxon>
        <taxon>Spiralia</taxon>
        <taxon>Lophotrochozoa</taxon>
        <taxon>Mollusca</taxon>
        <taxon>Bivalvia</taxon>
        <taxon>Autobranchia</taxon>
        <taxon>Heteroconchia</taxon>
        <taxon>Euheterodonta</taxon>
        <taxon>Imparidentia</taxon>
        <taxon>Neoheterodontei</taxon>
        <taxon>Myida</taxon>
        <taxon>Dreissenoidea</taxon>
        <taxon>Dreissenidae</taxon>
        <taxon>Dreissena</taxon>
    </lineage>
</organism>
<feature type="coiled-coil region" evidence="9">
    <location>
        <begin position="76"/>
        <end position="110"/>
    </location>
</feature>
<feature type="compositionally biased region" description="Polar residues" evidence="10">
    <location>
        <begin position="225"/>
        <end position="239"/>
    </location>
</feature>
<feature type="compositionally biased region" description="Low complexity" evidence="10">
    <location>
        <begin position="254"/>
        <end position="265"/>
    </location>
</feature>
<protein>
    <recommendedName>
        <fullName evidence="3 8">Mediator of RNA polymerase II transcription subunit 4</fullName>
    </recommendedName>
    <alternativeName>
        <fullName evidence="7 8">Mediator complex subunit 4</fullName>
    </alternativeName>
</protein>
<evidence type="ECO:0000256" key="4">
    <source>
        <dbReference type="ARBA" id="ARBA00023015"/>
    </source>
</evidence>
<sequence>MASASTGSTKQRLLTLIEDVEIATRELFEIMSTPKGQQRPGAPEPTELIQLLVEKDKEIKECLQTASKQAEIQKTIDDLKHEVDKRDLDIKILQKNLKEAENVLSTAIFQAKQKLEAINKANEKRISSEELIKFAHRISASNAVEAPPTWQPGDPRRPYPTDYEMRGGWLAKMSDMPNNVPAVQSQGSYGEPMATNRNPGPAEISVPPTQSHLGSLTWQGHGDGQMSSMGSHLHGNQGSEFKGHKDVDEVEIMSSDSSSSSSSDE</sequence>
<comment type="caution">
    <text evidence="11">The sequence shown here is derived from an EMBL/GenBank/DDBJ whole genome shotgun (WGS) entry which is preliminary data.</text>
</comment>
<dbReference type="AlphaFoldDB" id="A0A9D4JGU7"/>
<dbReference type="GO" id="GO:0016592">
    <property type="term" value="C:mediator complex"/>
    <property type="evidence" value="ECO:0007669"/>
    <property type="project" value="InterPro"/>
</dbReference>
<keyword evidence="5 8" id="KW-0804">Transcription</keyword>
<dbReference type="GO" id="GO:0003712">
    <property type="term" value="F:transcription coregulator activity"/>
    <property type="evidence" value="ECO:0007669"/>
    <property type="project" value="InterPro"/>
</dbReference>
<dbReference type="GO" id="GO:0006357">
    <property type="term" value="P:regulation of transcription by RNA polymerase II"/>
    <property type="evidence" value="ECO:0007669"/>
    <property type="project" value="InterPro"/>
</dbReference>
<dbReference type="Pfam" id="PF10018">
    <property type="entry name" value="Med4"/>
    <property type="match status" value="1"/>
</dbReference>
<keyword evidence="6 8" id="KW-0539">Nucleus</keyword>
<dbReference type="InterPro" id="IPR019258">
    <property type="entry name" value="Mediator_Med4"/>
</dbReference>
<proteinExistence type="inferred from homology"/>
<evidence type="ECO:0000313" key="12">
    <source>
        <dbReference type="Proteomes" id="UP000828390"/>
    </source>
</evidence>
<accession>A0A9D4JGU7</accession>
<keyword evidence="9" id="KW-0175">Coiled coil</keyword>